<sequence length="101" mass="12100">MHCRDNNILYLDLNPENILLDDKLVPKLADFGVSLTSRMILDDEEIKEQKRNLNSIIDLPRARIESESLFEEEEDDDKDNEKDYEYEEYGKLNFMMNQFHK</sequence>
<dbReference type="STRING" id="1348612.A0A397HRH0"/>
<dbReference type="GO" id="GO:0004672">
    <property type="term" value="F:protein kinase activity"/>
    <property type="evidence" value="ECO:0007669"/>
    <property type="project" value="InterPro"/>
</dbReference>
<comment type="caution">
    <text evidence="2">The sequence shown here is derived from an EMBL/GenBank/DDBJ whole genome shotgun (WGS) entry which is preliminary data.</text>
</comment>
<evidence type="ECO:0000313" key="2">
    <source>
        <dbReference type="EMBL" id="RHZ64186.1"/>
    </source>
</evidence>
<dbReference type="AlphaFoldDB" id="A0A397HRH0"/>
<dbReference type="GO" id="GO:0005524">
    <property type="term" value="F:ATP binding"/>
    <property type="evidence" value="ECO:0007669"/>
    <property type="project" value="InterPro"/>
</dbReference>
<dbReference type="InterPro" id="IPR000719">
    <property type="entry name" value="Prot_kinase_dom"/>
</dbReference>
<keyword evidence="3" id="KW-1185">Reference proteome</keyword>
<reference evidence="2 3" key="1">
    <citation type="submission" date="2018-08" db="EMBL/GenBank/DDBJ databases">
        <title>Genome and evolution of the arbuscular mycorrhizal fungus Diversispora epigaea (formerly Glomus versiforme) and its bacterial endosymbionts.</title>
        <authorList>
            <person name="Sun X."/>
            <person name="Fei Z."/>
            <person name="Harrison M."/>
        </authorList>
    </citation>
    <scope>NUCLEOTIDE SEQUENCE [LARGE SCALE GENOMIC DNA]</scope>
    <source>
        <strain evidence="2 3">IT104</strain>
    </source>
</reference>
<evidence type="ECO:0000313" key="3">
    <source>
        <dbReference type="Proteomes" id="UP000266861"/>
    </source>
</evidence>
<accession>A0A397HRH0</accession>
<dbReference type="InterPro" id="IPR011009">
    <property type="entry name" value="Kinase-like_dom_sf"/>
</dbReference>
<dbReference type="OrthoDB" id="2386054at2759"/>
<proteinExistence type="predicted"/>
<name>A0A397HRH0_9GLOM</name>
<protein>
    <recommendedName>
        <fullName evidence="1">Protein kinase domain-containing protein</fullName>
    </recommendedName>
</protein>
<dbReference type="PROSITE" id="PS50011">
    <property type="entry name" value="PROTEIN_KINASE_DOM"/>
    <property type="match status" value="1"/>
</dbReference>
<dbReference type="Proteomes" id="UP000266861">
    <property type="component" value="Unassembled WGS sequence"/>
</dbReference>
<feature type="domain" description="Protein kinase" evidence="1">
    <location>
        <begin position="1"/>
        <end position="101"/>
    </location>
</feature>
<dbReference type="EMBL" id="PQFF01000298">
    <property type="protein sequence ID" value="RHZ64186.1"/>
    <property type="molecule type" value="Genomic_DNA"/>
</dbReference>
<gene>
    <name evidence="2" type="ORF">Glove_326g46</name>
</gene>
<dbReference type="Gene3D" id="1.10.510.10">
    <property type="entry name" value="Transferase(Phosphotransferase) domain 1"/>
    <property type="match status" value="1"/>
</dbReference>
<evidence type="ECO:0000259" key="1">
    <source>
        <dbReference type="PROSITE" id="PS50011"/>
    </source>
</evidence>
<dbReference type="SUPFAM" id="SSF56112">
    <property type="entry name" value="Protein kinase-like (PK-like)"/>
    <property type="match status" value="1"/>
</dbReference>
<organism evidence="2 3">
    <name type="scientific">Diversispora epigaea</name>
    <dbReference type="NCBI Taxonomy" id="1348612"/>
    <lineage>
        <taxon>Eukaryota</taxon>
        <taxon>Fungi</taxon>
        <taxon>Fungi incertae sedis</taxon>
        <taxon>Mucoromycota</taxon>
        <taxon>Glomeromycotina</taxon>
        <taxon>Glomeromycetes</taxon>
        <taxon>Diversisporales</taxon>
        <taxon>Diversisporaceae</taxon>
        <taxon>Diversispora</taxon>
    </lineage>
</organism>